<dbReference type="AlphaFoldDB" id="A0A554MWE8"/>
<evidence type="ECO:0000313" key="2">
    <source>
        <dbReference type="EMBL" id="TSD09445.1"/>
    </source>
</evidence>
<feature type="region of interest" description="Disordered" evidence="1">
    <location>
        <begin position="1"/>
        <end position="26"/>
    </location>
</feature>
<proteinExistence type="predicted"/>
<organism evidence="2 3">
    <name type="scientific">Haloglomus irregulare</name>
    <dbReference type="NCBI Taxonomy" id="2234134"/>
    <lineage>
        <taxon>Archaea</taxon>
        <taxon>Methanobacteriati</taxon>
        <taxon>Methanobacteriota</taxon>
        <taxon>Stenosarchaea group</taxon>
        <taxon>Halobacteria</taxon>
        <taxon>Halobacteriales</taxon>
        <taxon>Natronomonadaceae</taxon>
        <taxon>Haloglomus</taxon>
    </lineage>
</organism>
<comment type="caution">
    <text evidence="2">The sequence shown here is derived from an EMBL/GenBank/DDBJ whole genome shotgun (WGS) entry which is preliminary data.</text>
</comment>
<evidence type="ECO:0000313" key="3">
    <source>
        <dbReference type="Proteomes" id="UP000319894"/>
    </source>
</evidence>
<keyword evidence="3" id="KW-1185">Reference proteome</keyword>
<dbReference type="InParanoid" id="A0A554MWE8"/>
<dbReference type="Proteomes" id="UP000319894">
    <property type="component" value="Unassembled WGS sequence"/>
</dbReference>
<dbReference type="OrthoDB" id="321068at2157"/>
<accession>A0A554MWE8</accession>
<sequence>MEGVRDPQAIQTHHLRPEERKTSPTATLCRPCHDQVHALFTNEELRESFDTVAALRDADRLQAYLGWIRTTDKLRIDTRTSDHVRGRE</sequence>
<protein>
    <recommendedName>
        <fullName evidence="4">HNH endonuclease</fullName>
    </recommendedName>
</protein>
<gene>
    <name evidence="2" type="ORF">DP107_16115</name>
</gene>
<evidence type="ECO:0000256" key="1">
    <source>
        <dbReference type="SAM" id="MobiDB-lite"/>
    </source>
</evidence>
<evidence type="ECO:0008006" key="4">
    <source>
        <dbReference type="Google" id="ProtNLM"/>
    </source>
</evidence>
<dbReference type="EMBL" id="QMDX01000013">
    <property type="protein sequence ID" value="TSD09445.1"/>
    <property type="molecule type" value="Genomic_DNA"/>
</dbReference>
<reference evidence="2 3" key="1">
    <citation type="submission" date="2018-06" db="EMBL/GenBank/DDBJ databases">
        <title>Natronomonas sp. F16-60 a new haloarchaeon isolated from a solar saltern of Isla Cristina, Huelva, Spain.</title>
        <authorList>
            <person name="Duran-Viseras A."/>
            <person name="Sanchez-Porro C."/>
            <person name="Ventosa A."/>
        </authorList>
    </citation>
    <scope>NUCLEOTIDE SEQUENCE [LARGE SCALE GENOMIC DNA]</scope>
    <source>
        <strain evidence="2 3">F16-60</strain>
    </source>
</reference>
<name>A0A554MWE8_9EURY</name>